<reference evidence="2 3" key="1">
    <citation type="submission" date="2016-10" db="EMBL/GenBank/DDBJ databases">
        <title>Genome sequence of the basidiomycete white-rot fungus Trametes pubescens.</title>
        <authorList>
            <person name="Makela M.R."/>
            <person name="Granchi Z."/>
            <person name="Peng M."/>
            <person name="De Vries R.P."/>
            <person name="Grigoriev I."/>
            <person name="Riley R."/>
            <person name="Hilden K."/>
        </authorList>
    </citation>
    <scope>NUCLEOTIDE SEQUENCE [LARGE SCALE GENOMIC DNA]</scope>
    <source>
        <strain evidence="2 3">FBCC735</strain>
    </source>
</reference>
<protein>
    <submittedName>
        <fullName evidence="2">Uncharacterized protein</fullName>
    </submittedName>
</protein>
<accession>A0A1M2W196</accession>
<organism evidence="2 3">
    <name type="scientific">Trametes pubescens</name>
    <name type="common">White-rot fungus</name>
    <dbReference type="NCBI Taxonomy" id="154538"/>
    <lineage>
        <taxon>Eukaryota</taxon>
        <taxon>Fungi</taxon>
        <taxon>Dikarya</taxon>
        <taxon>Basidiomycota</taxon>
        <taxon>Agaricomycotina</taxon>
        <taxon>Agaricomycetes</taxon>
        <taxon>Polyporales</taxon>
        <taxon>Polyporaceae</taxon>
        <taxon>Trametes</taxon>
    </lineage>
</organism>
<dbReference type="STRING" id="154538.A0A1M2W196"/>
<keyword evidence="3" id="KW-1185">Reference proteome</keyword>
<feature type="compositionally biased region" description="Low complexity" evidence="1">
    <location>
        <begin position="654"/>
        <end position="667"/>
    </location>
</feature>
<dbReference type="OMA" id="DYHCVLD"/>
<sequence>MAHRCVRKLRLATASSYAHVRPFHSTTSRLDALAVPSAVSSSSTVPREDKFSNTPLGQKTADLRALLQIKSPSPHRVWASYVELLQFYGSSGVPRDIHQGVLRKCSPSAAHLRAVSAKLMEEGGRFRDALLYETRFRDVIRNLRSSGEVPTLEDYHCVLDQFAALGNYVSAMRVLEEITQVGLAKEPETYGLCLRALSYRLTLPIFHIRRPMLVDDITGHCMAILEEMSQDNVAYTPTNVDLAFRILKETLNMQGFAALMKGAYGIDLAYPDRSPLEFWEKQAAESSEDAAEVTLSQRLPTRMPFTCSTLNTALDYLGRAGDVSKMVQLFEVTTNPLPSSTSNPAFNDDEDDDFGVSNPQVAPYSPPHIRPNTTTFHTMLRHIHKARHEVLARHYLLVALEAERNEGRSLREMTRTKLPQEIVSPRVSVTRSLLLSVASLANDNKDVELLRWVTQKTRQTLRRKRRDLDYYIQVRARWMEEGLYQPPALSDAALEGVEEELPLGPTSSRFSSFFSPSSSLSHIDGSSTSSTSAPETKPFDIDLHVNMIRRDLDRLITFEARVDDVLARTVQRIKERLGRRVWGGKNIFLSDVERRLPVSREFWKRNVNFRPLSELRAQSAAPRAGRQSRRPKPSASARAEPALASPQDPPLSPPSASTSASASQGQS</sequence>
<evidence type="ECO:0000313" key="3">
    <source>
        <dbReference type="Proteomes" id="UP000184267"/>
    </source>
</evidence>
<evidence type="ECO:0000313" key="2">
    <source>
        <dbReference type="EMBL" id="OJT13542.1"/>
    </source>
</evidence>
<dbReference type="EMBL" id="MNAD01000396">
    <property type="protein sequence ID" value="OJT13542.1"/>
    <property type="molecule type" value="Genomic_DNA"/>
</dbReference>
<name>A0A1M2W196_TRAPU</name>
<comment type="caution">
    <text evidence="2">The sequence shown here is derived from an EMBL/GenBank/DDBJ whole genome shotgun (WGS) entry which is preliminary data.</text>
</comment>
<dbReference type="AlphaFoldDB" id="A0A1M2W196"/>
<dbReference type="OrthoDB" id="276151at2759"/>
<feature type="region of interest" description="Disordered" evidence="1">
    <location>
        <begin position="617"/>
        <end position="667"/>
    </location>
</feature>
<evidence type="ECO:0000256" key="1">
    <source>
        <dbReference type="SAM" id="MobiDB-lite"/>
    </source>
</evidence>
<dbReference type="Proteomes" id="UP000184267">
    <property type="component" value="Unassembled WGS sequence"/>
</dbReference>
<gene>
    <name evidence="2" type="ORF">TRAPUB_9896</name>
</gene>
<proteinExistence type="predicted"/>